<dbReference type="AlphaFoldDB" id="A0A0G0C1J2"/>
<dbReference type="PANTHER" id="PTHR13420">
    <property type="entry name" value="UPF0235 PROTEIN C15ORF40"/>
    <property type="match status" value="1"/>
</dbReference>
<organism evidence="2 3">
    <name type="scientific">Candidatus Roizmanbacteria bacterium GW2011_GWA2_32_13</name>
    <dbReference type="NCBI Taxonomy" id="1618475"/>
    <lineage>
        <taxon>Bacteria</taxon>
        <taxon>Candidatus Roizmaniibacteriota</taxon>
    </lineage>
</organism>
<evidence type="ECO:0000313" key="2">
    <source>
        <dbReference type="EMBL" id="KKP37087.1"/>
    </source>
</evidence>
<dbReference type="InterPro" id="IPR003746">
    <property type="entry name" value="DUF167"/>
</dbReference>
<gene>
    <name evidence="2" type="ORF">UR23_C0007G0006</name>
</gene>
<name>A0A0G0C1J2_9BACT</name>
<sequence length="79" mass="9274">MKIETYKNIQVTVKPNSKQKKLIKINQNEFVAYIKAKPEKGKANIELIELLSEKLKIAKNKIWIKNGLKSRYKIIYLIT</sequence>
<dbReference type="SUPFAM" id="SSF69786">
    <property type="entry name" value="YggU-like"/>
    <property type="match status" value="1"/>
</dbReference>
<accession>A0A0G0C1J2</accession>
<evidence type="ECO:0000256" key="1">
    <source>
        <dbReference type="ARBA" id="ARBA00010364"/>
    </source>
</evidence>
<dbReference type="Proteomes" id="UP000034349">
    <property type="component" value="Unassembled WGS sequence"/>
</dbReference>
<dbReference type="Pfam" id="PF02594">
    <property type="entry name" value="DUF167"/>
    <property type="match status" value="1"/>
</dbReference>
<dbReference type="SMART" id="SM01152">
    <property type="entry name" value="DUF167"/>
    <property type="match status" value="1"/>
</dbReference>
<dbReference type="NCBIfam" id="TIGR00251">
    <property type="entry name" value="DUF167 family protein"/>
    <property type="match status" value="1"/>
</dbReference>
<dbReference type="GO" id="GO:0005737">
    <property type="term" value="C:cytoplasm"/>
    <property type="evidence" value="ECO:0007669"/>
    <property type="project" value="TreeGrafter"/>
</dbReference>
<protein>
    <submittedName>
        <fullName evidence="2">Uncharacterized protein</fullName>
    </submittedName>
</protein>
<proteinExistence type="inferred from homology"/>
<comment type="caution">
    <text evidence="2">The sequence shown here is derived from an EMBL/GenBank/DDBJ whole genome shotgun (WGS) entry which is preliminary data.</text>
</comment>
<evidence type="ECO:0000313" key="3">
    <source>
        <dbReference type="Proteomes" id="UP000034349"/>
    </source>
</evidence>
<dbReference type="EMBL" id="LBOK01000007">
    <property type="protein sequence ID" value="KKP37087.1"/>
    <property type="molecule type" value="Genomic_DNA"/>
</dbReference>
<dbReference type="InterPro" id="IPR036591">
    <property type="entry name" value="YggU-like_sf"/>
</dbReference>
<dbReference type="PANTHER" id="PTHR13420:SF7">
    <property type="entry name" value="UPF0235 PROTEIN C15ORF40"/>
    <property type="match status" value="1"/>
</dbReference>
<reference evidence="2 3" key="1">
    <citation type="journal article" date="2015" name="Nature">
        <title>rRNA introns, odd ribosomes, and small enigmatic genomes across a large radiation of phyla.</title>
        <authorList>
            <person name="Brown C.T."/>
            <person name="Hug L.A."/>
            <person name="Thomas B.C."/>
            <person name="Sharon I."/>
            <person name="Castelle C.J."/>
            <person name="Singh A."/>
            <person name="Wilkins M.J."/>
            <person name="Williams K.H."/>
            <person name="Banfield J.F."/>
        </authorList>
    </citation>
    <scope>NUCLEOTIDE SEQUENCE [LARGE SCALE GENOMIC DNA]</scope>
</reference>
<comment type="similarity">
    <text evidence="1">Belongs to the UPF0235 family.</text>
</comment>
<dbReference type="Gene3D" id="3.30.1200.10">
    <property type="entry name" value="YggU-like"/>
    <property type="match status" value="1"/>
</dbReference>